<comment type="caution">
    <text evidence="4">The sequence shown here is derived from an EMBL/GenBank/DDBJ whole genome shotgun (WGS) entry which is preliminary data.</text>
</comment>
<dbReference type="GO" id="GO:0004519">
    <property type="term" value="F:endonuclease activity"/>
    <property type="evidence" value="ECO:0007669"/>
    <property type="project" value="InterPro"/>
</dbReference>
<feature type="compositionally biased region" description="Low complexity" evidence="1">
    <location>
        <begin position="224"/>
        <end position="234"/>
    </location>
</feature>
<dbReference type="EMBL" id="BFEA01000553">
    <property type="protein sequence ID" value="GBG86201.1"/>
    <property type="molecule type" value="Genomic_DNA"/>
</dbReference>
<dbReference type="Gene3D" id="3.60.10.10">
    <property type="entry name" value="Endonuclease/exonuclease/phosphatase"/>
    <property type="match status" value="1"/>
</dbReference>
<protein>
    <recommendedName>
        <fullName evidence="3">Reverse transcriptase domain-containing protein</fullName>
    </recommendedName>
</protein>
<feature type="compositionally biased region" description="Basic residues" evidence="1">
    <location>
        <begin position="1472"/>
        <end position="1482"/>
    </location>
</feature>
<feature type="compositionally biased region" description="Basic and acidic residues" evidence="1">
    <location>
        <begin position="1883"/>
        <end position="1903"/>
    </location>
</feature>
<keyword evidence="5" id="KW-1185">Reference proteome</keyword>
<feature type="compositionally biased region" description="Basic and acidic residues" evidence="1">
    <location>
        <begin position="1657"/>
        <end position="1680"/>
    </location>
</feature>
<feature type="compositionally biased region" description="Basic and acidic residues" evidence="1">
    <location>
        <begin position="1489"/>
        <end position="1500"/>
    </location>
</feature>
<dbReference type="InterPro" id="IPR036691">
    <property type="entry name" value="Endo/exonu/phosph_ase_sf"/>
</dbReference>
<dbReference type="GO" id="GO:0006364">
    <property type="term" value="P:rRNA processing"/>
    <property type="evidence" value="ECO:0007669"/>
    <property type="project" value="InterPro"/>
</dbReference>
<organism evidence="4 5">
    <name type="scientific">Chara braunii</name>
    <name type="common">Braun's stonewort</name>
    <dbReference type="NCBI Taxonomy" id="69332"/>
    <lineage>
        <taxon>Eukaryota</taxon>
        <taxon>Viridiplantae</taxon>
        <taxon>Streptophyta</taxon>
        <taxon>Charophyceae</taxon>
        <taxon>Charales</taxon>
        <taxon>Characeae</taxon>
        <taxon>Chara</taxon>
    </lineage>
</organism>
<evidence type="ECO:0000313" key="5">
    <source>
        <dbReference type="Proteomes" id="UP000265515"/>
    </source>
</evidence>
<feature type="compositionally biased region" description="Acidic residues" evidence="1">
    <location>
        <begin position="1844"/>
        <end position="1863"/>
    </location>
</feature>
<dbReference type="Pfam" id="PF03372">
    <property type="entry name" value="Exo_endo_phos"/>
    <property type="match status" value="1"/>
</dbReference>
<dbReference type="GO" id="GO:0090730">
    <property type="term" value="C:Las1 complex"/>
    <property type="evidence" value="ECO:0007669"/>
    <property type="project" value="InterPro"/>
</dbReference>
<evidence type="ECO:0000256" key="2">
    <source>
        <dbReference type="SAM" id="Phobius"/>
    </source>
</evidence>
<keyword evidence="2" id="KW-0472">Membrane</keyword>
<dbReference type="Pfam" id="PF04031">
    <property type="entry name" value="Las1"/>
    <property type="match status" value="1"/>
</dbReference>
<dbReference type="Gramene" id="GBG86201">
    <property type="protein sequence ID" value="GBG86201"/>
    <property type="gene ID" value="CBR_g41105"/>
</dbReference>
<dbReference type="InterPro" id="IPR043502">
    <property type="entry name" value="DNA/RNA_pol_sf"/>
</dbReference>
<keyword evidence="2" id="KW-0812">Transmembrane</keyword>
<feature type="region of interest" description="Disordered" evidence="1">
    <location>
        <begin position="1"/>
        <end position="21"/>
    </location>
</feature>
<keyword evidence="2" id="KW-1133">Transmembrane helix</keyword>
<feature type="compositionally biased region" description="Low complexity" evidence="1">
    <location>
        <begin position="1732"/>
        <end position="1746"/>
    </location>
</feature>
<name>A0A388LVB4_CHABU</name>
<feature type="transmembrane region" description="Helical" evidence="2">
    <location>
        <begin position="967"/>
        <end position="988"/>
    </location>
</feature>
<dbReference type="OrthoDB" id="416119at2759"/>
<dbReference type="InterPro" id="IPR005135">
    <property type="entry name" value="Endo/exonuclease/phosphatase"/>
</dbReference>
<feature type="region of interest" description="Disordered" evidence="1">
    <location>
        <begin position="1441"/>
        <end position="1504"/>
    </location>
</feature>
<feature type="region of interest" description="Disordered" evidence="1">
    <location>
        <begin position="428"/>
        <end position="451"/>
    </location>
</feature>
<proteinExistence type="predicted"/>
<evidence type="ECO:0000313" key="4">
    <source>
        <dbReference type="EMBL" id="GBG86201.1"/>
    </source>
</evidence>
<sequence length="2020" mass="225382">MAAQSRGEAQGPDSVQARQSNLSSVRDSVGRCYDDGVCPKGIHLGRVVEDEGGERFIVNEEVEEVKEQWLKERLVIVVFQGDARSLSRAVKEDLIRAFEDGWSMKKLFQPEARRGRVKFEGPNVASYVVKAKEIAGWLIQQKEMSIKLEEGKNYTVQFSPRLSKQELKVVRIQEAESKSWIMALRVPLEAYFYLGSAVEAIFGRSKIRWGSECCEADYGGLHKSASSSSLESSAQPVAAKDIGPEGTQAGIGGPVTPGRNQMESVQRCLVPLLCTKAKDRVYLLALTDEDGSPKIQSQVVECSPTPALIMTTMKDLYGEHVPVRLVPHSSMVSVICEMVQGYTKMYFPILDARIPPETASLLAQSGVRWVHMDLVRERNMQELEAIKVLLGISGLVLLNVNEKLLLEENLHLEFLAQSLSDEWSTMSRASSSWGSSSRHTNSRSKASSKRCESKLNETKLREFAGWWDGPQIWSPAQGTRGGVGILIHKDMQAQVIDAEADLWGRWAWIKAVIGGEKWVLMTVYAPTNWRERAKFFLKLKTIVPKADRLLVVGDWNVSLDEALRPGAASAGRGDVQALLDLNAEMMLLNPFPVLNQEDPGYTWFSNLFRNRQDITRRRLDYFLLSEEILERVTAVRQFCHPMSDHKPVVVEAAGAERGKGFFRLNSQVLEEPGIGEWVEDHMSRWEEARPFFETPTDWLDGGIAIVSGVLDVCSRILARARNSKEAEYLRKIEEAEDRMEGHPISVMYARLYYSNILTSRRPHDNVDTDLSLMSDTWEDTTTGLHGGGKLDLDRPLTLEEISQMLKTMAKGKSPRVDGLTVEFYAANWVVFGPLLVELYNGILVGGKLGKGMTHGVIVVLFKKGDKADVRNWRPISLLNVSYKILGKSLARRLARYLLDLVAPDQVAFVQGRSIFDNIVTTIETLEVVQNENLDYAVLLLDLEKAYGKVGWTFVLTTLHWLGFGEGFYAWVIALYTFSTAFVMINGHLSEPFPLTRSLRQGCPLAPLIFVIQLEVLLNKIRAQPVIRGLQLHTGNECKVKALADDLFAVCENSVPALSAMKSVLCEYSVLSEASVNWSKSTYLLPAQFELKVEWGMKRVAKGEEERFLGVMISLQVEASSQGFQLQQRIASRLRLTGGRKKIAIASSIDRRADRTDKMSHKKSCPFTLVPWHSNEEWDQVRRWLLSTNTAEVQLGIDRVISWKGRGHVQPEVEVTAYLVDLMSKDPEFSPLVEPTRHLPENVLRLGYAMAMISQGKISNKRDSQKKWLRVLQNDVRGLEKVLIAAWHGHQSNGRRGNPRKKLLKRASDLLHGMRSDFLPGLVHNLVEFGILKSLPPKSPTNIFETGVEPDTAEKGLSKDLGSTLSRRFTSCVWKMVISLLSLLVPTFPMGILMGVMSWTGHLGGKIHESMDLPTVEIEQQLSDLFAWVHWLLVVKDDAAADNAGPNSDDDEGLIEGSRAAKVEPEQRSRPGAQKRKRRKTAKRSSVESGTDRAHRDDVTRHNNVVNAITAKANTMMPTEDQEQEQEEEQEEATIDLLPKELARGNPYRGDLAWINELGLKDGGLMDIKDLAMDNCIRLLTLCFKYGRFSGSKGKEITSYIIQNYPMDEKRRHSVEKLYHLIFERGPREPEESKKGGSDKGPPKPGNEVPGASTSTDEEMKREEEESAERRNCDAIEKESDGAGEDCPNSGDKVEKEITKSRRVEEEGGEEEAKSTPMDVNQDGQARAKHPHSNSQSNISLSSQSCSGLTEAQQRLSKLLEECSCGRNRGLESQIEEIFQDPNSHDEDEGGIWKLSKGEWAPCAIGSLPSVWSETGVVKSLDWTFPNLAGEEASLDAGFQGVGEEGAEEPMGEGEEEGEEEGKEEQDPCREQLEAVEPIVAEGQAHRDDGSPVKRQRTGERDHGVSTAGEECMERGGQRRSEVPEHPAAAIRDEQNQQVQALQTLGASARSNVEGQIPAPSQDTRWPVKRSMTDVLHVQKQQPPATSAELAFDGFLLCRGLPIKCGMDEASAIRDSISLLL</sequence>
<feature type="compositionally biased region" description="Basic and acidic residues" evidence="1">
    <location>
        <begin position="1623"/>
        <end position="1641"/>
    </location>
</feature>
<dbReference type="InterPro" id="IPR007174">
    <property type="entry name" value="Las1"/>
</dbReference>
<feature type="compositionally biased region" description="Basic and acidic residues" evidence="1">
    <location>
        <begin position="1911"/>
        <end position="1920"/>
    </location>
</feature>
<feature type="domain" description="Reverse transcriptase" evidence="3">
    <location>
        <begin position="841"/>
        <end position="1112"/>
    </location>
</feature>
<feature type="compositionally biased region" description="Basic and acidic residues" evidence="1">
    <location>
        <begin position="1691"/>
        <end position="1713"/>
    </location>
</feature>
<feature type="region of interest" description="Disordered" evidence="1">
    <location>
        <begin position="1841"/>
        <end position="1920"/>
    </location>
</feature>
<dbReference type="Pfam" id="PF00078">
    <property type="entry name" value="RVT_1"/>
    <property type="match status" value="1"/>
</dbReference>
<evidence type="ECO:0000256" key="1">
    <source>
        <dbReference type="SAM" id="MobiDB-lite"/>
    </source>
</evidence>
<feature type="transmembrane region" description="Helical" evidence="2">
    <location>
        <begin position="1376"/>
        <end position="1398"/>
    </location>
</feature>
<dbReference type="PROSITE" id="PS50878">
    <property type="entry name" value="RT_POL"/>
    <property type="match status" value="1"/>
</dbReference>
<dbReference type="SUPFAM" id="SSF56672">
    <property type="entry name" value="DNA/RNA polymerases"/>
    <property type="match status" value="1"/>
</dbReference>
<accession>A0A388LVB4</accession>
<evidence type="ECO:0000259" key="3">
    <source>
        <dbReference type="PROSITE" id="PS50878"/>
    </source>
</evidence>
<dbReference type="Proteomes" id="UP000265515">
    <property type="component" value="Unassembled WGS sequence"/>
</dbReference>
<dbReference type="PANTHER" id="PTHR31635">
    <property type="entry name" value="REVERSE TRANSCRIPTASE DOMAIN-CONTAINING PROTEIN-RELATED"/>
    <property type="match status" value="1"/>
</dbReference>
<dbReference type="STRING" id="69332.A0A388LVB4"/>
<dbReference type="SUPFAM" id="SSF56219">
    <property type="entry name" value="DNase I-like"/>
    <property type="match status" value="1"/>
</dbReference>
<feature type="compositionally biased region" description="Basic and acidic residues" evidence="1">
    <location>
        <begin position="1458"/>
        <end position="1468"/>
    </location>
</feature>
<feature type="region of interest" description="Disordered" evidence="1">
    <location>
        <begin position="1623"/>
        <end position="1750"/>
    </location>
</feature>
<dbReference type="PANTHER" id="PTHR31635:SF196">
    <property type="entry name" value="REVERSE TRANSCRIPTASE DOMAIN-CONTAINING PROTEIN-RELATED"/>
    <property type="match status" value="1"/>
</dbReference>
<feature type="compositionally biased region" description="Low complexity" evidence="1">
    <location>
        <begin position="428"/>
        <end position="439"/>
    </location>
</feature>
<reference evidence="4 5" key="1">
    <citation type="journal article" date="2018" name="Cell">
        <title>The Chara Genome: Secondary Complexity and Implications for Plant Terrestrialization.</title>
        <authorList>
            <person name="Nishiyama T."/>
            <person name="Sakayama H."/>
            <person name="Vries J.D."/>
            <person name="Buschmann H."/>
            <person name="Saint-Marcoux D."/>
            <person name="Ullrich K.K."/>
            <person name="Haas F.B."/>
            <person name="Vanderstraeten L."/>
            <person name="Becker D."/>
            <person name="Lang D."/>
            <person name="Vosolsobe S."/>
            <person name="Rombauts S."/>
            <person name="Wilhelmsson P.K.I."/>
            <person name="Janitza P."/>
            <person name="Kern R."/>
            <person name="Heyl A."/>
            <person name="Rumpler F."/>
            <person name="Villalobos L.I.A.C."/>
            <person name="Clay J.M."/>
            <person name="Skokan R."/>
            <person name="Toyoda A."/>
            <person name="Suzuki Y."/>
            <person name="Kagoshima H."/>
            <person name="Schijlen E."/>
            <person name="Tajeshwar N."/>
            <person name="Catarino B."/>
            <person name="Hetherington A.J."/>
            <person name="Saltykova A."/>
            <person name="Bonnot C."/>
            <person name="Breuninger H."/>
            <person name="Symeonidi A."/>
            <person name="Radhakrishnan G.V."/>
            <person name="Van Nieuwerburgh F."/>
            <person name="Deforce D."/>
            <person name="Chang C."/>
            <person name="Karol K.G."/>
            <person name="Hedrich R."/>
            <person name="Ulvskov P."/>
            <person name="Glockner G."/>
            <person name="Delwiche C.F."/>
            <person name="Petrasek J."/>
            <person name="Van de Peer Y."/>
            <person name="Friml J."/>
            <person name="Beilby M."/>
            <person name="Dolan L."/>
            <person name="Kohara Y."/>
            <person name="Sugano S."/>
            <person name="Fujiyama A."/>
            <person name="Delaux P.-M."/>
            <person name="Quint M."/>
            <person name="TheiBen G."/>
            <person name="Hagemann M."/>
            <person name="Harholt J."/>
            <person name="Dunand C."/>
            <person name="Zachgo S."/>
            <person name="Langdale J."/>
            <person name="Maumus F."/>
            <person name="Straeten D.V.D."/>
            <person name="Gould S.B."/>
            <person name="Rensing S.A."/>
        </authorList>
    </citation>
    <scope>NUCLEOTIDE SEQUENCE [LARGE SCALE GENOMIC DNA]</scope>
    <source>
        <strain evidence="4 5">S276</strain>
    </source>
</reference>
<dbReference type="CDD" id="cd01650">
    <property type="entry name" value="RT_nLTR_like"/>
    <property type="match status" value="1"/>
</dbReference>
<gene>
    <name evidence="4" type="ORF">CBR_g41105</name>
</gene>
<dbReference type="InterPro" id="IPR000477">
    <property type="entry name" value="RT_dom"/>
</dbReference>
<feature type="region of interest" description="Disordered" evidence="1">
    <location>
        <begin position="224"/>
        <end position="258"/>
    </location>
</feature>